<gene>
    <name evidence="2" type="ORF">WG929_18655</name>
</gene>
<dbReference type="EMBL" id="JBBKTX010000030">
    <property type="protein sequence ID" value="MFK4754431.1"/>
    <property type="molecule type" value="Genomic_DNA"/>
</dbReference>
<keyword evidence="3" id="KW-1185">Reference proteome</keyword>
<dbReference type="NCBIfam" id="TIGR02001">
    <property type="entry name" value="gcw_chp"/>
    <property type="match status" value="1"/>
</dbReference>
<evidence type="ECO:0000256" key="1">
    <source>
        <dbReference type="SAM" id="SignalP"/>
    </source>
</evidence>
<feature type="signal peptide" evidence="1">
    <location>
        <begin position="1"/>
        <end position="25"/>
    </location>
</feature>
<proteinExistence type="predicted"/>
<keyword evidence="1" id="KW-0732">Signal</keyword>
<dbReference type="InterPro" id="IPR010239">
    <property type="entry name" value="CHP02001"/>
</dbReference>
<sequence length="237" mass="27376">MLFVRRIATLLACTAAVAVTSTSHAELSANLGLVSEYMRDGISETRGEYAAQLGTTYIHTSGLYGGLWASELKRNDDHTHSEWDLFGGFSHPISHNWGIDLGVTRNTFHGDWESNQQSYGEGFLRATYNQSLVLGIRQTSNFMGSEFPRRVLEASYTLHTASFDFEFYTAQHRYLEIDDDYNFGNDNRDSYWHFRVGVERTYHQYDYRLTLERTNLTSDYDAGTTFQFGIHRYFDLW</sequence>
<dbReference type="Proteomes" id="UP001620597">
    <property type="component" value="Unassembled WGS sequence"/>
</dbReference>
<dbReference type="Pfam" id="PF09694">
    <property type="entry name" value="Gcw_chp"/>
    <property type="match status" value="1"/>
</dbReference>
<organism evidence="2 3">
    <name type="scientific">Oceanobacter antarcticus</name>
    <dbReference type="NCBI Taxonomy" id="3133425"/>
    <lineage>
        <taxon>Bacteria</taxon>
        <taxon>Pseudomonadati</taxon>
        <taxon>Pseudomonadota</taxon>
        <taxon>Gammaproteobacteria</taxon>
        <taxon>Oceanospirillales</taxon>
        <taxon>Oceanospirillaceae</taxon>
        <taxon>Oceanobacter</taxon>
    </lineage>
</organism>
<dbReference type="RefSeq" id="WP_416207294.1">
    <property type="nucleotide sequence ID" value="NZ_JBBKTX010000030.1"/>
</dbReference>
<evidence type="ECO:0000313" key="3">
    <source>
        <dbReference type="Proteomes" id="UP001620597"/>
    </source>
</evidence>
<evidence type="ECO:0000313" key="2">
    <source>
        <dbReference type="EMBL" id="MFK4754431.1"/>
    </source>
</evidence>
<name>A0ABW8NNJ0_9GAMM</name>
<reference evidence="2 3" key="1">
    <citation type="submission" date="2024-03" db="EMBL/GenBank/DDBJ databases">
        <title>High-quality draft genome sequence of Oceanobacter sp. wDCs-4.</title>
        <authorList>
            <person name="Dong C."/>
        </authorList>
    </citation>
    <scope>NUCLEOTIDE SEQUENCE [LARGE SCALE GENOMIC DNA]</scope>
    <source>
        <strain evidence="3">wDCs-4</strain>
    </source>
</reference>
<feature type="chain" id="PRO_5046481445" evidence="1">
    <location>
        <begin position="26"/>
        <end position="237"/>
    </location>
</feature>
<protein>
    <submittedName>
        <fullName evidence="2">TorF family putative porin</fullName>
    </submittedName>
</protein>
<accession>A0ABW8NNJ0</accession>
<comment type="caution">
    <text evidence="2">The sequence shown here is derived from an EMBL/GenBank/DDBJ whole genome shotgun (WGS) entry which is preliminary data.</text>
</comment>